<evidence type="ECO:0000313" key="11">
    <source>
        <dbReference type="EMBL" id="AZA16074.1"/>
    </source>
</evidence>
<keyword evidence="6 9" id="KW-0645">Protease</keyword>
<feature type="active site" evidence="9">
    <location>
        <position position="79"/>
    </location>
</feature>
<organism evidence="11">
    <name type="scientific">Lactobacillus delbrueckii subsp. lactis</name>
    <dbReference type="NCBI Taxonomy" id="29397"/>
    <lineage>
        <taxon>Bacteria</taxon>
        <taxon>Bacillati</taxon>
        <taxon>Bacillota</taxon>
        <taxon>Bacilli</taxon>
        <taxon>Lactobacillales</taxon>
        <taxon>Lactobacillaceae</taxon>
        <taxon>Lactobacillus</taxon>
    </lineage>
</organism>
<evidence type="ECO:0000256" key="10">
    <source>
        <dbReference type="PROSITE-ProRule" id="PRU10077"/>
    </source>
</evidence>
<dbReference type="Proteomes" id="UP001200334">
    <property type="component" value="Unassembled WGS sequence"/>
</dbReference>
<evidence type="ECO:0000313" key="13">
    <source>
        <dbReference type="Proteomes" id="UP001200334"/>
    </source>
</evidence>
<evidence type="ECO:0000256" key="5">
    <source>
        <dbReference type="ARBA" id="ARBA00022490"/>
    </source>
</evidence>
<dbReference type="GO" id="GO:0006508">
    <property type="term" value="P:proteolysis"/>
    <property type="evidence" value="ECO:0007669"/>
    <property type="project" value="UniProtKB-KW"/>
</dbReference>
<evidence type="ECO:0000256" key="1">
    <source>
        <dbReference type="ARBA" id="ARBA00001770"/>
    </source>
</evidence>
<dbReference type="InterPro" id="IPR029762">
    <property type="entry name" value="PGP-I_bact-type"/>
</dbReference>
<evidence type="ECO:0000256" key="6">
    <source>
        <dbReference type="ARBA" id="ARBA00022670"/>
    </source>
</evidence>
<dbReference type="NCBIfam" id="TIGR00504">
    <property type="entry name" value="pyro_pdase"/>
    <property type="match status" value="1"/>
</dbReference>
<dbReference type="PANTHER" id="PTHR23402">
    <property type="entry name" value="PROTEASE FAMILY C15 PYROGLUTAMYL-PEPTIDASE I-RELATED"/>
    <property type="match status" value="1"/>
</dbReference>
<feature type="active site" evidence="9 10">
    <location>
        <position position="142"/>
    </location>
</feature>
<proteinExistence type="inferred from homology"/>
<dbReference type="Gene3D" id="3.40.630.20">
    <property type="entry name" value="Peptidase C15, pyroglutamyl peptidase I-like"/>
    <property type="match status" value="1"/>
</dbReference>
<comment type="subunit">
    <text evidence="9">Homotetramer.</text>
</comment>
<dbReference type="GO" id="GO:0016920">
    <property type="term" value="F:pyroglutamyl-peptidase activity"/>
    <property type="evidence" value="ECO:0007669"/>
    <property type="project" value="UniProtKB-UniRule"/>
</dbReference>
<dbReference type="InterPro" id="IPR000816">
    <property type="entry name" value="Peptidase_C15"/>
</dbReference>
<evidence type="ECO:0000256" key="9">
    <source>
        <dbReference type="HAMAP-Rule" id="MF_00417"/>
    </source>
</evidence>
<comment type="similarity">
    <text evidence="4 9">Belongs to the peptidase C15 family.</text>
</comment>
<comment type="catalytic activity">
    <reaction evidence="1 9 10">
        <text>Release of an N-terminal pyroglutamyl group from a polypeptide, the second amino acid generally not being Pro.</text>
        <dbReference type="EC" id="3.4.19.3"/>
    </reaction>
</comment>
<protein>
    <recommendedName>
        <fullName evidence="9">Pyrrolidone-carboxylate peptidase</fullName>
        <ecNumber evidence="9">3.4.19.3</ecNumber>
    </recommendedName>
    <alternativeName>
        <fullName evidence="9">5-oxoprolyl-peptidase</fullName>
    </alternativeName>
    <alternativeName>
        <fullName evidence="9">Pyroglutamyl-peptidase I</fullName>
        <shortName evidence="9">PGP-I</shortName>
        <shortName evidence="9">Pyrase</shortName>
    </alternativeName>
</protein>
<dbReference type="AlphaFoldDB" id="A0A061CHK9"/>
<keyword evidence="8 9" id="KW-0788">Thiol protease</keyword>
<dbReference type="Pfam" id="PF01470">
    <property type="entry name" value="Peptidase_C15"/>
    <property type="match status" value="1"/>
</dbReference>
<evidence type="ECO:0000256" key="8">
    <source>
        <dbReference type="ARBA" id="ARBA00022807"/>
    </source>
</evidence>
<dbReference type="EC" id="3.4.19.3" evidence="9"/>
<dbReference type="GO" id="GO:0005829">
    <property type="term" value="C:cytosol"/>
    <property type="evidence" value="ECO:0007669"/>
    <property type="project" value="InterPro"/>
</dbReference>
<dbReference type="EMBL" id="CP031023">
    <property type="protein sequence ID" value="AZA16074.1"/>
    <property type="molecule type" value="Genomic_DNA"/>
</dbReference>
<dbReference type="InterPro" id="IPR033694">
    <property type="entry name" value="PGPEP1_Cys_AS"/>
</dbReference>
<dbReference type="InterPro" id="IPR036440">
    <property type="entry name" value="Peptidase_C15-like_sf"/>
</dbReference>
<reference evidence="11" key="1">
    <citation type="submission" date="2018-07" db="EMBL/GenBank/DDBJ databases">
        <authorList>
            <person name="Somerville V."/>
        </authorList>
    </citation>
    <scope>NUCLEOTIDE SEQUENCE</scope>
    <source>
        <strain evidence="11">NWC_2_2</strain>
    </source>
</reference>
<comment type="subcellular location">
    <subcellularLocation>
        <location evidence="3 9">Cytoplasm</location>
    </subcellularLocation>
</comment>
<accession>A0A061CHK9</accession>
<dbReference type="SUPFAM" id="SSF53182">
    <property type="entry name" value="Pyrrolidone carboxyl peptidase (pyroglutamate aminopeptidase)"/>
    <property type="match status" value="1"/>
</dbReference>
<evidence type="ECO:0000256" key="2">
    <source>
        <dbReference type="ARBA" id="ARBA00002280"/>
    </source>
</evidence>
<dbReference type="PANTHER" id="PTHR23402:SF1">
    <property type="entry name" value="PYROGLUTAMYL-PEPTIDASE I"/>
    <property type="match status" value="1"/>
</dbReference>
<name>A0A061CHK9_LACDL</name>
<feature type="active site" evidence="9">
    <location>
        <position position="165"/>
    </location>
</feature>
<gene>
    <name evidence="9 11" type="primary">pcp</name>
    <name evidence="11" type="ORF">DQL93_05630</name>
    <name evidence="12" type="ORF">LOB85_07225</name>
</gene>
<dbReference type="EMBL" id="JAJNUY010000032">
    <property type="protein sequence ID" value="MCD5563896.1"/>
    <property type="molecule type" value="Genomic_DNA"/>
</dbReference>
<evidence type="ECO:0000256" key="3">
    <source>
        <dbReference type="ARBA" id="ARBA00004496"/>
    </source>
</evidence>
<sequence length="203" mass="21981">MTKILVTGFNPFNHEKINPAIEAVKLLPDEIAGCEIIKLQLPTSYQKSEKKLQAAVEREEPDFVLSVGQAGGRACLTPELVAINYDDCPVADNDGEKREGQAIDPEGPAAYFTQLPVKEMVKAIKAAGIPAEVSTTAGCFVCNHVMYYAQSLRKEHPGMQAGFIHIPFLPEQVVKRPNQPSMALETIVTGLTAAIAAFFPDGD</sequence>
<evidence type="ECO:0000313" key="12">
    <source>
        <dbReference type="EMBL" id="MCD5563896.1"/>
    </source>
</evidence>
<evidence type="ECO:0000256" key="4">
    <source>
        <dbReference type="ARBA" id="ARBA00006641"/>
    </source>
</evidence>
<dbReference type="CDD" id="cd00501">
    <property type="entry name" value="Peptidase_C15"/>
    <property type="match status" value="1"/>
</dbReference>
<dbReference type="InterPro" id="IPR016125">
    <property type="entry name" value="Peptidase_C15-like"/>
</dbReference>
<dbReference type="PRINTS" id="PR00706">
    <property type="entry name" value="PYROGLUPTASE"/>
</dbReference>
<keyword evidence="7 9" id="KW-0378">Hydrolase</keyword>
<dbReference type="NCBIfam" id="NF009676">
    <property type="entry name" value="PRK13197.1"/>
    <property type="match status" value="1"/>
</dbReference>
<comment type="function">
    <text evidence="2 9">Removes 5-oxoproline from various penultimate amino acid residues except L-proline.</text>
</comment>
<dbReference type="PIRSF" id="PIRSF015592">
    <property type="entry name" value="Prld-crbxl_pptds"/>
    <property type="match status" value="1"/>
</dbReference>
<evidence type="ECO:0000256" key="7">
    <source>
        <dbReference type="ARBA" id="ARBA00022801"/>
    </source>
</evidence>
<dbReference type="FunFam" id="3.40.630.20:FF:000001">
    <property type="entry name" value="Pyrrolidone-carboxylate peptidase"/>
    <property type="match status" value="1"/>
</dbReference>
<dbReference type="RefSeq" id="WP_016396578.1">
    <property type="nucleotide sequence ID" value="NZ_BJLK01000017.1"/>
</dbReference>
<keyword evidence="5 9" id="KW-0963">Cytoplasm</keyword>
<dbReference type="PROSITE" id="PS01334">
    <property type="entry name" value="PYRASE_CYS"/>
    <property type="match status" value="1"/>
</dbReference>
<dbReference type="HAMAP" id="MF_00417">
    <property type="entry name" value="Pyrrolid_peptidase"/>
    <property type="match status" value="1"/>
</dbReference>
<reference evidence="12 13" key="2">
    <citation type="submission" date="2021-12" db="EMBL/GenBank/DDBJ databases">
        <title>Antimicrobial susceptibility of Lactobacillus delbrueckii subsp. lactis obtained from milk products and other habitats.</title>
        <authorList>
            <person name="Shani N."/>
        </authorList>
    </citation>
    <scope>NUCLEOTIDE SEQUENCE [LARGE SCALE GENOMIC DNA]</scope>
    <source>
        <strain evidence="12 13">FAM 21755</strain>
    </source>
</reference>